<name>A0A220U975_9MICO</name>
<dbReference type="InterPro" id="IPR013747">
    <property type="entry name" value="ACP_syn_III_C"/>
</dbReference>
<feature type="domain" description="Beta-ketoacyl-[acyl-carrier-protein] synthase III N-terminal" evidence="4">
    <location>
        <begin position="125"/>
        <end position="161"/>
    </location>
</feature>
<evidence type="ECO:0000313" key="6">
    <source>
        <dbReference type="Proteomes" id="UP000198398"/>
    </source>
</evidence>
<dbReference type="OrthoDB" id="9788274at2"/>
<keyword evidence="6" id="KW-1185">Reference proteome</keyword>
<feature type="domain" description="Beta-ketoacyl-[acyl-carrier-protein] synthase III C-terminal" evidence="3">
    <location>
        <begin position="258"/>
        <end position="343"/>
    </location>
</feature>
<evidence type="ECO:0000259" key="4">
    <source>
        <dbReference type="Pfam" id="PF08545"/>
    </source>
</evidence>
<dbReference type="Proteomes" id="UP000198398">
    <property type="component" value="Chromosome"/>
</dbReference>
<dbReference type="EMBL" id="CP022316">
    <property type="protein sequence ID" value="ASK64678.1"/>
    <property type="molecule type" value="Genomic_DNA"/>
</dbReference>
<dbReference type="PANTHER" id="PTHR34069">
    <property type="entry name" value="3-OXOACYL-[ACYL-CARRIER-PROTEIN] SYNTHASE 3"/>
    <property type="match status" value="1"/>
</dbReference>
<dbReference type="InterPro" id="IPR013751">
    <property type="entry name" value="ACP_syn_III_N"/>
</dbReference>
<proteinExistence type="predicted"/>
<dbReference type="NCBIfam" id="NF006720">
    <property type="entry name" value="PRK09258.1"/>
    <property type="match status" value="1"/>
</dbReference>
<sequence>MGNGNTGIVHRNTSLLAIEMSLPQVTVTSDEIDEMLSPARKRLRLPKGVLQRVAGVYERRWWRDRDTGWKQGVVLAAERAMAKAGIMRDQVGLLINASVSRQHLEPAVSTGIHHSLGMPPSCMNFDITNACLGFVNAMTMAASMIDSGQIQYALVVGAEDVEQVQRGTIDRLNSKTSTRADFNNQFASLTLGSGAAAAVLGPADVHPEGHRLKHTQARAGTEHHELCVANMQDMRTDSAGLLENGIQLILDTWKGANEAGYDFKTLDLVIPHQVSSVYIRNFSKITGVGMERIPVTLADWGNVAAEAVPMTLAHIQDDVEPGQRVLLMGVGSGLNTAMMEVQW</sequence>
<organism evidence="5 6">
    <name type="scientific">Brachybacterium avium</name>
    <dbReference type="NCBI Taxonomy" id="2017485"/>
    <lineage>
        <taxon>Bacteria</taxon>
        <taxon>Bacillati</taxon>
        <taxon>Actinomycetota</taxon>
        <taxon>Actinomycetes</taxon>
        <taxon>Micrococcales</taxon>
        <taxon>Dermabacteraceae</taxon>
        <taxon>Brachybacterium</taxon>
    </lineage>
</organism>
<gene>
    <name evidence="5" type="ORF">CFK39_01165</name>
</gene>
<keyword evidence="2" id="KW-0012">Acyltransferase</keyword>
<dbReference type="InterPro" id="IPR016039">
    <property type="entry name" value="Thiolase-like"/>
</dbReference>
<dbReference type="SUPFAM" id="SSF53901">
    <property type="entry name" value="Thiolase-like"/>
    <property type="match status" value="1"/>
</dbReference>
<accession>A0A220U975</accession>
<dbReference type="Pfam" id="PF08545">
    <property type="entry name" value="ACP_syn_III"/>
    <property type="match status" value="1"/>
</dbReference>
<evidence type="ECO:0000256" key="1">
    <source>
        <dbReference type="ARBA" id="ARBA00022679"/>
    </source>
</evidence>
<evidence type="ECO:0000256" key="2">
    <source>
        <dbReference type="ARBA" id="ARBA00023315"/>
    </source>
</evidence>
<keyword evidence="1" id="KW-0808">Transferase</keyword>
<protein>
    <submittedName>
        <fullName evidence="5">3-oxoacyl-ACP synthase III</fullName>
    </submittedName>
</protein>
<dbReference type="Gene3D" id="3.40.47.10">
    <property type="match status" value="2"/>
</dbReference>
<dbReference type="Pfam" id="PF08541">
    <property type="entry name" value="ACP_syn_III_C"/>
    <property type="match status" value="1"/>
</dbReference>
<dbReference type="GO" id="GO:0044550">
    <property type="term" value="P:secondary metabolite biosynthetic process"/>
    <property type="evidence" value="ECO:0007669"/>
    <property type="project" value="TreeGrafter"/>
</dbReference>
<dbReference type="GO" id="GO:0006633">
    <property type="term" value="P:fatty acid biosynthetic process"/>
    <property type="evidence" value="ECO:0007669"/>
    <property type="project" value="InterPro"/>
</dbReference>
<dbReference type="RefSeq" id="WP_089063926.1">
    <property type="nucleotide sequence ID" value="NZ_CP022316.1"/>
</dbReference>
<dbReference type="KEGG" id="brv:CFK39_01165"/>
<evidence type="ECO:0000313" key="5">
    <source>
        <dbReference type="EMBL" id="ASK64678.1"/>
    </source>
</evidence>
<dbReference type="PANTHER" id="PTHR34069:SF3">
    <property type="entry name" value="ACYL-COA:ACYL-COA ALKYLTRANSFERASE"/>
    <property type="match status" value="1"/>
</dbReference>
<reference evidence="6" key="1">
    <citation type="submission" date="2017-07" db="EMBL/GenBank/DDBJ databases">
        <title>Brachybacterium sp. VR2415.</title>
        <authorList>
            <person name="Tak E.J."/>
            <person name="Bae J.-W."/>
        </authorList>
    </citation>
    <scope>NUCLEOTIDE SEQUENCE [LARGE SCALE GENOMIC DNA]</scope>
    <source>
        <strain evidence="6">VR2415</strain>
    </source>
</reference>
<dbReference type="GO" id="GO:0004315">
    <property type="term" value="F:3-oxoacyl-[acyl-carrier-protein] synthase activity"/>
    <property type="evidence" value="ECO:0007669"/>
    <property type="project" value="InterPro"/>
</dbReference>
<evidence type="ECO:0000259" key="3">
    <source>
        <dbReference type="Pfam" id="PF08541"/>
    </source>
</evidence>
<dbReference type="AlphaFoldDB" id="A0A220U975"/>